<dbReference type="EMBL" id="ML992695">
    <property type="protein sequence ID" value="KAF2208275.1"/>
    <property type="molecule type" value="Genomic_DNA"/>
</dbReference>
<evidence type="ECO:0000313" key="2">
    <source>
        <dbReference type="Proteomes" id="UP000799539"/>
    </source>
</evidence>
<reference evidence="1" key="1">
    <citation type="journal article" date="2020" name="Stud. Mycol.">
        <title>101 Dothideomycetes genomes: a test case for predicting lifestyles and emergence of pathogens.</title>
        <authorList>
            <person name="Haridas S."/>
            <person name="Albert R."/>
            <person name="Binder M."/>
            <person name="Bloem J."/>
            <person name="Labutti K."/>
            <person name="Salamov A."/>
            <person name="Andreopoulos B."/>
            <person name="Baker S."/>
            <person name="Barry K."/>
            <person name="Bills G."/>
            <person name="Bluhm B."/>
            <person name="Cannon C."/>
            <person name="Castanera R."/>
            <person name="Culley D."/>
            <person name="Daum C."/>
            <person name="Ezra D."/>
            <person name="Gonzalez J."/>
            <person name="Henrissat B."/>
            <person name="Kuo A."/>
            <person name="Liang C."/>
            <person name="Lipzen A."/>
            <person name="Lutzoni F."/>
            <person name="Magnuson J."/>
            <person name="Mondo S."/>
            <person name="Nolan M."/>
            <person name="Ohm R."/>
            <person name="Pangilinan J."/>
            <person name="Park H.-J."/>
            <person name="Ramirez L."/>
            <person name="Alfaro M."/>
            <person name="Sun H."/>
            <person name="Tritt A."/>
            <person name="Yoshinaga Y."/>
            <person name="Zwiers L.-H."/>
            <person name="Turgeon B."/>
            <person name="Goodwin S."/>
            <person name="Spatafora J."/>
            <person name="Crous P."/>
            <person name="Grigoriev I."/>
        </authorList>
    </citation>
    <scope>NUCLEOTIDE SEQUENCE</scope>
    <source>
        <strain evidence="1">SCOH1-5</strain>
    </source>
</reference>
<dbReference type="AlphaFoldDB" id="A0A6A6F2V6"/>
<evidence type="ECO:0000313" key="1">
    <source>
        <dbReference type="EMBL" id="KAF2208275.1"/>
    </source>
</evidence>
<protein>
    <submittedName>
        <fullName evidence="1">Uncharacterized protein</fullName>
    </submittedName>
</protein>
<dbReference type="Proteomes" id="UP000799539">
    <property type="component" value="Unassembled WGS sequence"/>
</dbReference>
<sequence length="170" mass="18898">MLDRYGHGKVCPEKDVFRASLYYKKRTEARNIEHFSKEKTVENATVASMIEPIDGDAEYDSGLDYGTSYTNEGVEGVGDAAEDAISAIGRISYLCLPRYMPWGLTLEVWACGCMLHTWLRSDAFNIPSCSAARRPWCSKQKRAGDVESLPINGGTPTEKKCIMFPSPVMV</sequence>
<organism evidence="1 2">
    <name type="scientific">Cercospora zeae-maydis SCOH1-5</name>
    <dbReference type="NCBI Taxonomy" id="717836"/>
    <lineage>
        <taxon>Eukaryota</taxon>
        <taxon>Fungi</taxon>
        <taxon>Dikarya</taxon>
        <taxon>Ascomycota</taxon>
        <taxon>Pezizomycotina</taxon>
        <taxon>Dothideomycetes</taxon>
        <taxon>Dothideomycetidae</taxon>
        <taxon>Mycosphaerellales</taxon>
        <taxon>Mycosphaerellaceae</taxon>
        <taxon>Cercospora</taxon>
    </lineage>
</organism>
<accession>A0A6A6F2V6</accession>
<proteinExistence type="predicted"/>
<gene>
    <name evidence="1" type="ORF">CERZMDRAFT_87844</name>
</gene>
<keyword evidence="2" id="KW-1185">Reference proteome</keyword>
<name>A0A6A6F2V6_9PEZI</name>